<accession>A0A939PE17</accession>
<dbReference type="Pfam" id="PF20240">
    <property type="entry name" value="DUF6597"/>
    <property type="match status" value="1"/>
</dbReference>
<evidence type="ECO:0000313" key="6">
    <source>
        <dbReference type="Proteomes" id="UP000669179"/>
    </source>
</evidence>
<reference evidence="5" key="1">
    <citation type="submission" date="2021-03" db="EMBL/GenBank/DDBJ databases">
        <authorList>
            <person name="Kanchanasin P."/>
            <person name="Saeng-In P."/>
            <person name="Phongsopitanun W."/>
            <person name="Yuki M."/>
            <person name="Kudo T."/>
            <person name="Ohkuma M."/>
            <person name="Tanasupawat S."/>
        </authorList>
    </citation>
    <scope>NUCLEOTIDE SEQUENCE</scope>
    <source>
        <strain evidence="5">GKU 128</strain>
    </source>
</reference>
<name>A0A939PE17_9ACTN</name>
<keyword evidence="6" id="KW-1185">Reference proteome</keyword>
<evidence type="ECO:0000256" key="2">
    <source>
        <dbReference type="ARBA" id="ARBA00023125"/>
    </source>
</evidence>
<dbReference type="InterPro" id="IPR018060">
    <property type="entry name" value="HTH_AraC"/>
</dbReference>
<dbReference type="PROSITE" id="PS01124">
    <property type="entry name" value="HTH_ARAC_FAMILY_2"/>
    <property type="match status" value="1"/>
</dbReference>
<comment type="caution">
    <text evidence="5">The sequence shown here is derived from an EMBL/GenBank/DDBJ whole genome shotgun (WGS) entry which is preliminary data.</text>
</comment>
<protein>
    <submittedName>
        <fullName evidence="5">Helix-turn-helix domain-containing protein</fullName>
    </submittedName>
</protein>
<sequence length="277" mass="30292">MRSYVERLPVPALSRLVQTVWVHRTDDVPYVQRRLPSGGVDLHWPLGGEPRLLGPMTGPVLDVVPARTTIVGVRFRPGGNPLLPVALSELLDQGVGLRELEHRWVEQLGEEMVNAPTPETALGMLQAQLLHEVRTATGLDPLMDEAVRLLMPWQQAEIGVLASHLGLSASQLRRRCLHVVGVSPKVLQRTLRFQGFLALAQAASPPLGQHGAEGMAALATDVGYADQSHLSRECLRLAGVTPSALFGGEVDRCLREHDHAASYRSFLASRTRPLPRL</sequence>
<proteinExistence type="predicted"/>
<organism evidence="5 6">
    <name type="scientific">Actinomadura barringtoniae</name>
    <dbReference type="NCBI Taxonomy" id="1427535"/>
    <lineage>
        <taxon>Bacteria</taxon>
        <taxon>Bacillati</taxon>
        <taxon>Actinomycetota</taxon>
        <taxon>Actinomycetes</taxon>
        <taxon>Streptosporangiales</taxon>
        <taxon>Thermomonosporaceae</taxon>
        <taxon>Actinomadura</taxon>
    </lineage>
</organism>
<evidence type="ECO:0000259" key="4">
    <source>
        <dbReference type="PROSITE" id="PS01124"/>
    </source>
</evidence>
<dbReference type="Proteomes" id="UP000669179">
    <property type="component" value="Unassembled WGS sequence"/>
</dbReference>
<dbReference type="InterPro" id="IPR046532">
    <property type="entry name" value="DUF6597"/>
</dbReference>
<keyword evidence="3" id="KW-0804">Transcription</keyword>
<feature type="domain" description="HTH araC/xylS-type" evidence="4">
    <location>
        <begin position="161"/>
        <end position="248"/>
    </location>
</feature>
<dbReference type="GO" id="GO:0043565">
    <property type="term" value="F:sequence-specific DNA binding"/>
    <property type="evidence" value="ECO:0007669"/>
    <property type="project" value="InterPro"/>
</dbReference>
<keyword evidence="1" id="KW-0805">Transcription regulation</keyword>
<dbReference type="PANTHER" id="PTHR46796:SF15">
    <property type="entry name" value="BLL1074 PROTEIN"/>
    <property type="match status" value="1"/>
</dbReference>
<dbReference type="SMART" id="SM00342">
    <property type="entry name" value="HTH_ARAC"/>
    <property type="match status" value="1"/>
</dbReference>
<evidence type="ECO:0000256" key="1">
    <source>
        <dbReference type="ARBA" id="ARBA00023015"/>
    </source>
</evidence>
<keyword evidence="2" id="KW-0238">DNA-binding</keyword>
<dbReference type="GO" id="GO:0003700">
    <property type="term" value="F:DNA-binding transcription factor activity"/>
    <property type="evidence" value="ECO:0007669"/>
    <property type="project" value="InterPro"/>
</dbReference>
<evidence type="ECO:0000313" key="5">
    <source>
        <dbReference type="EMBL" id="MBO2450890.1"/>
    </source>
</evidence>
<gene>
    <name evidence="5" type="ORF">J4573_27600</name>
</gene>
<dbReference type="Gene3D" id="1.10.10.60">
    <property type="entry name" value="Homeodomain-like"/>
    <property type="match status" value="1"/>
</dbReference>
<evidence type="ECO:0000256" key="3">
    <source>
        <dbReference type="ARBA" id="ARBA00023163"/>
    </source>
</evidence>
<dbReference type="PANTHER" id="PTHR46796">
    <property type="entry name" value="HTH-TYPE TRANSCRIPTIONAL ACTIVATOR RHAS-RELATED"/>
    <property type="match status" value="1"/>
</dbReference>
<dbReference type="AlphaFoldDB" id="A0A939PE17"/>
<dbReference type="RefSeq" id="WP_208258764.1">
    <property type="nucleotide sequence ID" value="NZ_JAGEOJ010000011.1"/>
</dbReference>
<dbReference type="InterPro" id="IPR050204">
    <property type="entry name" value="AraC_XylS_family_regulators"/>
</dbReference>
<dbReference type="EMBL" id="JAGEOJ010000011">
    <property type="protein sequence ID" value="MBO2450890.1"/>
    <property type="molecule type" value="Genomic_DNA"/>
</dbReference>
<dbReference type="Pfam" id="PF12833">
    <property type="entry name" value="HTH_18"/>
    <property type="match status" value="1"/>
</dbReference>